<dbReference type="InterPro" id="IPR011162">
    <property type="entry name" value="MHC_I/II-like_Ag-recog"/>
</dbReference>
<dbReference type="CDD" id="cd21029">
    <property type="entry name" value="IgC1_CD1"/>
    <property type="match status" value="1"/>
</dbReference>
<dbReference type="InterPro" id="IPR011161">
    <property type="entry name" value="MHC_I-like_Ag-recog"/>
</dbReference>
<evidence type="ECO:0000256" key="3">
    <source>
        <dbReference type="ARBA" id="ARBA00022753"/>
    </source>
</evidence>
<keyword evidence="4" id="KW-0391">Immunity</keyword>
<dbReference type="Pfam" id="PF07654">
    <property type="entry name" value="C1-set"/>
    <property type="match status" value="1"/>
</dbReference>
<dbReference type="Gene3D" id="2.60.40.10">
    <property type="entry name" value="Immunoglobulins"/>
    <property type="match status" value="1"/>
</dbReference>
<dbReference type="InterPro" id="IPR050208">
    <property type="entry name" value="MHC_class-I_related"/>
</dbReference>
<protein>
    <recommendedName>
        <fullName evidence="9">Ig-like domain-containing protein</fullName>
    </recommendedName>
</protein>
<evidence type="ECO:0000256" key="8">
    <source>
        <dbReference type="SAM" id="Phobius"/>
    </source>
</evidence>
<dbReference type="InterPro" id="IPR036179">
    <property type="entry name" value="Ig-like_dom_sf"/>
</dbReference>
<dbReference type="InterPro" id="IPR007110">
    <property type="entry name" value="Ig-like_dom"/>
</dbReference>
<dbReference type="FunFam" id="2.60.40.10:FF:000254">
    <property type="entry name" value="Antigen-presenting glycoprotein CD1d1"/>
    <property type="match status" value="1"/>
</dbReference>
<dbReference type="PANTHER" id="PTHR16675:SF146">
    <property type="entry name" value="T-CELL SURFACE GLYCOPROTEIN CD1E, MEMBRANE-ASSOCIATED"/>
    <property type="match status" value="1"/>
</dbReference>
<reference evidence="10 11" key="1">
    <citation type="submission" date="2017-08" db="EMBL/GenBank/DDBJ databases">
        <title>USMARCv1.0.</title>
        <authorList>
            <person name="Hannum G.I."/>
            <person name="Koren S."/>
            <person name="Schroeder S.G."/>
            <person name="Chin S.C."/>
            <person name="Nonneman D.J."/>
            <person name="Becker S.A."/>
            <person name="Rosen B.D."/>
            <person name="Bickhart D.M."/>
            <person name="Putnam N.H."/>
            <person name="Green R.E."/>
            <person name="Tuggle C.K."/>
            <person name="Liu H."/>
            <person name="Rohrer G.A."/>
            <person name="Warr A."/>
            <person name="Hall R."/>
            <person name="Kim K."/>
            <person name="Hume D.A."/>
            <person name="Talbot R."/>
            <person name="Chow W."/>
            <person name="Howe K."/>
            <person name="Schwartz A.S."/>
            <person name="Watson M."/>
            <person name="Archibald A.L."/>
            <person name="Phillippy A.M."/>
            <person name="Smith T.P.L."/>
        </authorList>
    </citation>
    <scope>NUCLEOTIDE SEQUENCE [LARGE SCALE GENOMIC DNA]</scope>
</reference>
<dbReference type="Pfam" id="PF16497">
    <property type="entry name" value="MHC_I_3"/>
    <property type="match status" value="1"/>
</dbReference>
<dbReference type="GO" id="GO:0002376">
    <property type="term" value="P:immune system process"/>
    <property type="evidence" value="ECO:0007669"/>
    <property type="project" value="UniProtKB-KW"/>
</dbReference>
<keyword evidence="8" id="KW-1133">Transmembrane helix</keyword>
<proteinExistence type="predicted"/>
<feature type="domain" description="Ig-like" evidence="9">
    <location>
        <begin position="204"/>
        <end position="304"/>
    </location>
</feature>
<keyword evidence="3" id="KW-0967">Endosome</keyword>
<dbReference type="PANTHER" id="PTHR16675">
    <property type="entry name" value="MHC CLASS I-RELATED"/>
    <property type="match status" value="1"/>
</dbReference>
<dbReference type="InterPro" id="IPR037055">
    <property type="entry name" value="MHC_I-like_Ag-recog_sf"/>
</dbReference>
<comment type="subcellular location">
    <subcellularLocation>
        <location evidence="1">Cell membrane</location>
        <topology evidence="1">Single-pass type I membrane protein</topology>
    </subcellularLocation>
    <subcellularLocation>
        <location evidence="2">Endosome membrane</location>
    </subcellularLocation>
</comment>
<keyword evidence="6" id="KW-0325">Glycoprotein</keyword>
<evidence type="ECO:0000256" key="7">
    <source>
        <dbReference type="ARBA" id="ARBA00023319"/>
    </source>
</evidence>
<feature type="transmembrane region" description="Helical" evidence="8">
    <location>
        <begin position="311"/>
        <end position="338"/>
    </location>
</feature>
<keyword evidence="7" id="KW-0393">Immunoglobulin domain</keyword>
<dbReference type="FunFam" id="3.30.500.10:FF:000002">
    <property type="entry name" value="Antigen-presenting glycoprotein CD1d1"/>
    <property type="match status" value="1"/>
</dbReference>
<evidence type="ECO:0000313" key="10">
    <source>
        <dbReference type="Ensembl" id="ENSSSCP00070046143.1"/>
    </source>
</evidence>
<dbReference type="GO" id="GO:0010008">
    <property type="term" value="C:endosome membrane"/>
    <property type="evidence" value="ECO:0007669"/>
    <property type="project" value="UniProtKB-SubCell"/>
</dbReference>
<evidence type="ECO:0000259" key="9">
    <source>
        <dbReference type="PROSITE" id="PS50835"/>
    </source>
</evidence>
<evidence type="ECO:0000256" key="5">
    <source>
        <dbReference type="ARBA" id="ARBA00023136"/>
    </source>
</evidence>
<evidence type="ECO:0000313" key="11">
    <source>
        <dbReference type="Proteomes" id="UP000314985"/>
    </source>
</evidence>
<evidence type="ECO:0000256" key="6">
    <source>
        <dbReference type="ARBA" id="ARBA00023180"/>
    </source>
</evidence>
<dbReference type="Ensembl" id="ENSSSCT00070054409.1">
    <property type="protein sequence ID" value="ENSSSCP00070046143.1"/>
    <property type="gene ID" value="ENSSSCG00070027135.1"/>
</dbReference>
<dbReference type="InterPro" id="IPR013783">
    <property type="entry name" value="Ig-like_fold"/>
</dbReference>
<accession>A0A4X1VRB9</accession>
<reference evidence="10" key="2">
    <citation type="submission" date="2025-08" db="UniProtKB">
        <authorList>
            <consortium name="Ensembl"/>
        </authorList>
    </citation>
    <scope>IDENTIFICATION</scope>
</reference>
<keyword evidence="5 8" id="KW-0472">Membrane</keyword>
<dbReference type="SMART" id="SM00407">
    <property type="entry name" value="IGc1"/>
    <property type="match status" value="1"/>
</dbReference>
<evidence type="ECO:0000256" key="1">
    <source>
        <dbReference type="ARBA" id="ARBA00004251"/>
    </source>
</evidence>
<dbReference type="PROSITE" id="PS50835">
    <property type="entry name" value="IG_LIKE"/>
    <property type="match status" value="1"/>
</dbReference>
<evidence type="ECO:0000256" key="2">
    <source>
        <dbReference type="ARBA" id="ARBA00004608"/>
    </source>
</evidence>
<dbReference type="SUPFAM" id="SSF48726">
    <property type="entry name" value="Immunoglobulin"/>
    <property type="match status" value="1"/>
</dbReference>
<dbReference type="Proteomes" id="UP000314985">
    <property type="component" value="Chromosome 4"/>
</dbReference>
<dbReference type="SUPFAM" id="SSF54452">
    <property type="entry name" value="MHC antigen-recognition domain"/>
    <property type="match status" value="1"/>
</dbReference>
<keyword evidence="8" id="KW-0812">Transmembrane</keyword>
<evidence type="ECO:0000256" key="4">
    <source>
        <dbReference type="ARBA" id="ARBA00022859"/>
    </source>
</evidence>
<organism evidence="10 11">
    <name type="scientific">Sus scrofa</name>
    <name type="common">Pig</name>
    <dbReference type="NCBI Taxonomy" id="9823"/>
    <lineage>
        <taxon>Eukaryota</taxon>
        <taxon>Metazoa</taxon>
        <taxon>Chordata</taxon>
        <taxon>Craniata</taxon>
        <taxon>Vertebrata</taxon>
        <taxon>Euteleostomi</taxon>
        <taxon>Mammalia</taxon>
        <taxon>Eutheria</taxon>
        <taxon>Laurasiatheria</taxon>
        <taxon>Artiodactyla</taxon>
        <taxon>Suina</taxon>
        <taxon>Suidae</taxon>
        <taxon>Sus</taxon>
    </lineage>
</organism>
<dbReference type="InterPro" id="IPR003597">
    <property type="entry name" value="Ig_C1-set"/>
</dbReference>
<sequence length="389" mass="42872">MGKHATCVTISILSLLCGALFSILSHPLSALQVLEPRHPAAEEPLSFRILQISSFANHSWVCTHGSGWLGELQTHSWDNVLGTIRFLLPWAQGNFSKEELKNIQAFLKLYFHSFPQEVQAFSSQLQFEYPFELQLSLGCLSRPVKASESFFNGAYQGSDFLSFQGNSWTPSLGAGSQAQNACTVLNHYRVIKEIVEVALYDICPRFLAGLLQAGKSELERQVKPEAWLSKGPSPGPGRLLLICHISGFHPKPVWVMWMRGEQEQQATQRGDILPHADGTWYLRVTLDVAAGEATGLSCRVKHSSLGGHDIILYWGGISIVPTLICLMVVVTLVLLVVVDSLFKKQPQIGTSSLLMSPTMTFPLELTPKTPGTQDLSSAWHKICGSKTDS</sequence>
<dbReference type="AlphaFoldDB" id="A0A4X1VRB9"/>
<dbReference type="GO" id="GO:0005886">
    <property type="term" value="C:plasma membrane"/>
    <property type="evidence" value="ECO:0007669"/>
    <property type="project" value="UniProtKB-SubCell"/>
</dbReference>
<dbReference type="Gene3D" id="3.30.500.10">
    <property type="entry name" value="MHC class I-like antigen recognition-like"/>
    <property type="match status" value="1"/>
</dbReference>
<name>A0A4X1VRB9_PIG</name>